<evidence type="ECO:0000259" key="3">
    <source>
        <dbReference type="PROSITE" id="PS50879"/>
    </source>
</evidence>
<dbReference type="PANTHER" id="PTHR33481:SF1">
    <property type="entry name" value="ENDONUCLEASE_EXONUCLEASE_PHOSPHATASE DOMAIN-CONTAINING PROTEIN-RELATED"/>
    <property type="match status" value="1"/>
</dbReference>
<keyword evidence="1" id="KW-0175">Coiled coil</keyword>
<sequence>MKSIQGLSIYQFPGDQKVKACIITKSSCGAVIGMTQFSSPNLCVVQMTIGTKKLYIASAYVEPRDDELATLERLEAFLKATNDSHRIICGDFNGWHPLWGSETTNKRGCEIAELMIGNDMYICNQGSTPTFETVTHGRNRSSIIDITFASGSIYENINNWNVNLEACPLSQHNSIEFTLNLHNDSITKRKNTSTYLYKSDKANWAEFKTVLDLKMCHNGCLDVDISTLNAKELESFITKIISTIHEACRASMPMKNNGTQCRPIWWTEKLEKLKKDVISLHRKIHNTKRKGLAIDQLLEERQRKKKEYGDELRRTSTDNFREFCERQGKENVWSVTNRLLKDTKTNCTPSTLKVGDRHTNDEKETAKALLNYFYPDDIPDSNSAQEQLRKNCDVFPETNDDPPFIKEEVIECIQNMNPKRAPSIDNLTADICTQFSKAYPKLITEIMNRCLSLQYFPQQWKIAYVKIIPKPNKTDCTILNSFRPIGLLPVFGKLLEKLFINRIKYQATRDGKMSNRQFGFKEQLNTTAAIMNAIKTIQEAKENKQQVIAISLDIKSAFDNAWWPALLHRLRYIQCSRNIFGLISNYIENRKVTLNYGGTEVTKTMSKGCIQGSTCGPTLWNLILDELLETQLPKGCHIQAFADDVLLIAHAKDTNELEIITNQALSEIVQWGEKVKLSFSPEKTQAIAFTAKAKSTNLVMNKNLLSFVKEIKLLGVIVDTKLTFNSHIKYVANKAIKIFHKLCIYCRPTWGIQPENISIIYHQVIEPIITYAAGVWGHAVKKKSCKRLLEKTQRLFALKAIRGFRTVSTTAALALSQFMPLDLKVTEINHLENIRSTGITQYLPDDITLEKPTPPQSLLHPAHRVQIITDKLQTPEEVPNNFTQPTNIYTDGSKLENGRVGASFVVISDNKNTITKKFKLHDSCTVFQAELFAIDRACAWSLEKNIRNTKIFTDSMSAIQSICNRSSTHPIVVNIHKNIKKIKESGTVDITWIKGHAGSAGNEAADAAAKNAANLKKNFDYAKFPISFVKAKIKKDNLFKWQNRYYSAPQGKHTKGLLPDIFSIKRLWQTTKVDFKLTQILTGHGFHREYLHRFKISNTDVCPCNNHSVQNIEHLLKCCTRFGAQRMEHELCCQMLKVAPYKIQELVTKEGAITSFVNYASYIIDQLKSFNRN</sequence>
<dbReference type="SUPFAM" id="SSF56219">
    <property type="entry name" value="DNase I-like"/>
    <property type="match status" value="1"/>
</dbReference>
<dbReference type="CDD" id="cd01650">
    <property type="entry name" value="RT_nLTR_like"/>
    <property type="match status" value="1"/>
</dbReference>
<keyword evidence="5" id="KW-1185">Reference proteome</keyword>
<dbReference type="CDD" id="cd09276">
    <property type="entry name" value="Rnase_HI_RT_non_LTR"/>
    <property type="match status" value="1"/>
</dbReference>
<reference evidence="4 5" key="1">
    <citation type="submission" date="2023-11" db="EMBL/GenBank/DDBJ databases">
        <authorList>
            <person name="Hedman E."/>
            <person name="Englund M."/>
            <person name="Stromberg M."/>
            <person name="Nyberg Akerstrom W."/>
            <person name="Nylinder S."/>
            <person name="Jareborg N."/>
            <person name="Kallberg Y."/>
            <person name="Kronander E."/>
        </authorList>
    </citation>
    <scope>NUCLEOTIDE SEQUENCE [LARGE SCALE GENOMIC DNA]</scope>
</reference>
<evidence type="ECO:0000256" key="1">
    <source>
        <dbReference type="SAM" id="Coils"/>
    </source>
</evidence>
<accession>A0AAV1KKY8</accession>
<evidence type="ECO:0000313" key="5">
    <source>
        <dbReference type="Proteomes" id="UP001314205"/>
    </source>
</evidence>
<dbReference type="SUPFAM" id="SSF53098">
    <property type="entry name" value="Ribonuclease H-like"/>
    <property type="match status" value="1"/>
</dbReference>
<dbReference type="InterPro" id="IPR036691">
    <property type="entry name" value="Endo/exonu/phosph_ase_sf"/>
</dbReference>
<dbReference type="EMBL" id="CAVLGL010000046">
    <property type="protein sequence ID" value="CAK1582421.1"/>
    <property type="molecule type" value="Genomic_DNA"/>
</dbReference>
<dbReference type="PROSITE" id="PS50879">
    <property type="entry name" value="RNASE_H_1"/>
    <property type="match status" value="1"/>
</dbReference>
<dbReference type="AlphaFoldDB" id="A0AAV1KKY8"/>
<dbReference type="Gene3D" id="3.60.10.10">
    <property type="entry name" value="Endonuclease/exonuclease/phosphatase"/>
    <property type="match status" value="1"/>
</dbReference>
<dbReference type="InterPro" id="IPR002156">
    <property type="entry name" value="RNaseH_domain"/>
</dbReference>
<dbReference type="InterPro" id="IPR000477">
    <property type="entry name" value="RT_dom"/>
</dbReference>
<protein>
    <submittedName>
        <fullName evidence="4">Uncharacterized protein</fullName>
    </submittedName>
</protein>
<feature type="domain" description="RNase H type-1" evidence="3">
    <location>
        <begin position="882"/>
        <end position="1014"/>
    </location>
</feature>
<dbReference type="Pfam" id="PF00075">
    <property type="entry name" value="RNase_H"/>
    <property type="match status" value="1"/>
</dbReference>
<dbReference type="GO" id="GO:0071897">
    <property type="term" value="P:DNA biosynthetic process"/>
    <property type="evidence" value="ECO:0007669"/>
    <property type="project" value="UniProtKB-ARBA"/>
</dbReference>
<dbReference type="GO" id="GO:0004523">
    <property type="term" value="F:RNA-DNA hybrid ribonuclease activity"/>
    <property type="evidence" value="ECO:0007669"/>
    <property type="project" value="InterPro"/>
</dbReference>
<dbReference type="GO" id="GO:0042575">
    <property type="term" value="C:DNA polymerase complex"/>
    <property type="evidence" value="ECO:0007669"/>
    <property type="project" value="UniProtKB-ARBA"/>
</dbReference>
<dbReference type="GO" id="GO:0003676">
    <property type="term" value="F:nucleic acid binding"/>
    <property type="evidence" value="ECO:0007669"/>
    <property type="project" value="InterPro"/>
</dbReference>
<feature type="domain" description="Reverse transcriptase" evidence="2">
    <location>
        <begin position="449"/>
        <end position="718"/>
    </location>
</feature>
<dbReference type="InterPro" id="IPR043502">
    <property type="entry name" value="DNA/RNA_pol_sf"/>
</dbReference>
<dbReference type="InterPro" id="IPR036397">
    <property type="entry name" value="RNaseH_sf"/>
</dbReference>
<organism evidence="4 5">
    <name type="scientific">Parnassius mnemosyne</name>
    <name type="common">clouded apollo</name>
    <dbReference type="NCBI Taxonomy" id="213953"/>
    <lineage>
        <taxon>Eukaryota</taxon>
        <taxon>Metazoa</taxon>
        <taxon>Ecdysozoa</taxon>
        <taxon>Arthropoda</taxon>
        <taxon>Hexapoda</taxon>
        <taxon>Insecta</taxon>
        <taxon>Pterygota</taxon>
        <taxon>Neoptera</taxon>
        <taxon>Endopterygota</taxon>
        <taxon>Lepidoptera</taxon>
        <taxon>Glossata</taxon>
        <taxon>Ditrysia</taxon>
        <taxon>Papilionoidea</taxon>
        <taxon>Papilionidae</taxon>
        <taxon>Parnassiinae</taxon>
        <taxon>Parnassini</taxon>
        <taxon>Parnassius</taxon>
        <taxon>Driopa</taxon>
    </lineage>
</organism>
<dbReference type="PROSITE" id="PS50878">
    <property type="entry name" value="RT_POL"/>
    <property type="match status" value="1"/>
</dbReference>
<dbReference type="SUPFAM" id="SSF56672">
    <property type="entry name" value="DNA/RNA polymerases"/>
    <property type="match status" value="1"/>
</dbReference>
<feature type="coiled-coil region" evidence="1">
    <location>
        <begin position="270"/>
        <end position="314"/>
    </location>
</feature>
<dbReference type="Pfam" id="PF00078">
    <property type="entry name" value="RVT_1"/>
    <property type="match status" value="1"/>
</dbReference>
<dbReference type="InterPro" id="IPR005135">
    <property type="entry name" value="Endo/exonuclease/phosphatase"/>
</dbReference>
<dbReference type="Proteomes" id="UP001314205">
    <property type="component" value="Unassembled WGS sequence"/>
</dbReference>
<gene>
    <name evidence="4" type="ORF">PARMNEM_LOCUS3949</name>
</gene>
<comment type="caution">
    <text evidence="4">The sequence shown here is derived from an EMBL/GenBank/DDBJ whole genome shotgun (WGS) entry which is preliminary data.</text>
</comment>
<name>A0AAV1KKY8_9NEOP</name>
<dbReference type="Pfam" id="PF14529">
    <property type="entry name" value="Exo_endo_phos_2"/>
    <property type="match status" value="1"/>
</dbReference>
<dbReference type="Gene3D" id="3.30.420.10">
    <property type="entry name" value="Ribonuclease H-like superfamily/Ribonuclease H"/>
    <property type="match status" value="1"/>
</dbReference>
<dbReference type="PANTHER" id="PTHR33481">
    <property type="entry name" value="REVERSE TRANSCRIPTASE"/>
    <property type="match status" value="1"/>
</dbReference>
<dbReference type="InterPro" id="IPR012337">
    <property type="entry name" value="RNaseH-like_sf"/>
</dbReference>
<proteinExistence type="predicted"/>
<evidence type="ECO:0000313" key="4">
    <source>
        <dbReference type="EMBL" id="CAK1582421.1"/>
    </source>
</evidence>
<evidence type="ECO:0000259" key="2">
    <source>
        <dbReference type="PROSITE" id="PS50878"/>
    </source>
</evidence>